<dbReference type="PROSITE" id="PS50048">
    <property type="entry name" value="ZN2_CY6_FUNGAL_2"/>
    <property type="match status" value="1"/>
</dbReference>
<reference evidence="4" key="1">
    <citation type="journal article" date="2021" name="Nat. Commun.">
        <title>Genetic determinants of endophytism in the Arabidopsis root mycobiome.</title>
        <authorList>
            <person name="Mesny F."/>
            <person name="Miyauchi S."/>
            <person name="Thiergart T."/>
            <person name="Pickel B."/>
            <person name="Atanasova L."/>
            <person name="Karlsson M."/>
            <person name="Huettel B."/>
            <person name="Barry K.W."/>
            <person name="Haridas S."/>
            <person name="Chen C."/>
            <person name="Bauer D."/>
            <person name="Andreopoulos W."/>
            <person name="Pangilinan J."/>
            <person name="LaButti K."/>
            <person name="Riley R."/>
            <person name="Lipzen A."/>
            <person name="Clum A."/>
            <person name="Drula E."/>
            <person name="Henrissat B."/>
            <person name="Kohler A."/>
            <person name="Grigoriev I.V."/>
            <person name="Martin F.M."/>
            <person name="Hacquard S."/>
        </authorList>
    </citation>
    <scope>NUCLEOTIDE SEQUENCE</scope>
    <source>
        <strain evidence="4">MPI-SDFR-AT-0120</strain>
    </source>
</reference>
<dbReference type="SMART" id="SM00066">
    <property type="entry name" value="GAL4"/>
    <property type="match status" value="1"/>
</dbReference>
<evidence type="ECO:0000313" key="4">
    <source>
        <dbReference type="EMBL" id="KAH7092416.1"/>
    </source>
</evidence>
<dbReference type="OrthoDB" id="5350673at2759"/>
<evidence type="ECO:0000259" key="3">
    <source>
        <dbReference type="PROSITE" id="PS50048"/>
    </source>
</evidence>
<feature type="region of interest" description="Disordered" evidence="2">
    <location>
        <begin position="78"/>
        <end position="106"/>
    </location>
</feature>
<proteinExistence type="predicted"/>
<dbReference type="GO" id="GO:0000981">
    <property type="term" value="F:DNA-binding transcription factor activity, RNA polymerase II-specific"/>
    <property type="evidence" value="ECO:0007669"/>
    <property type="project" value="InterPro"/>
</dbReference>
<dbReference type="InterPro" id="IPR001138">
    <property type="entry name" value="Zn2Cys6_DnaBD"/>
</dbReference>
<evidence type="ECO:0000256" key="2">
    <source>
        <dbReference type="SAM" id="MobiDB-lite"/>
    </source>
</evidence>
<dbReference type="InterPro" id="IPR021858">
    <property type="entry name" value="Fun_TF"/>
</dbReference>
<dbReference type="Pfam" id="PF11951">
    <property type="entry name" value="Fungal_trans_2"/>
    <property type="match status" value="1"/>
</dbReference>
<dbReference type="Gene3D" id="4.10.240.10">
    <property type="entry name" value="Zn(2)-C6 fungal-type DNA-binding domain"/>
    <property type="match status" value="1"/>
</dbReference>
<dbReference type="GO" id="GO:0008270">
    <property type="term" value="F:zinc ion binding"/>
    <property type="evidence" value="ECO:0007669"/>
    <property type="project" value="InterPro"/>
</dbReference>
<dbReference type="Proteomes" id="UP000813461">
    <property type="component" value="Unassembled WGS sequence"/>
</dbReference>
<keyword evidence="5" id="KW-1185">Reference proteome</keyword>
<dbReference type="SUPFAM" id="SSF57701">
    <property type="entry name" value="Zn2/Cys6 DNA-binding domain"/>
    <property type="match status" value="1"/>
</dbReference>
<organism evidence="4 5">
    <name type="scientific">Paraphoma chrysanthemicola</name>
    <dbReference type="NCBI Taxonomy" id="798071"/>
    <lineage>
        <taxon>Eukaryota</taxon>
        <taxon>Fungi</taxon>
        <taxon>Dikarya</taxon>
        <taxon>Ascomycota</taxon>
        <taxon>Pezizomycotina</taxon>
        <taxon>Dothideomycetes</taxon>
        <taxon>Pleosporomycetidae</taxon>
        <taxon>Pleosporales</taxon>
        <taxon>Pleosporineae</taxon>
        <taxon>Phaeosphaeriaceae</taxon>
        <taxon>Paraphoma</taxon>
    </lineage>
</organism>
<dbReference type="PANTHER" id="PTHR47657">
    <property type="entry name" value="STEROL REGULATORY ELEMENT-BINDING PROTEIN ECM22"/>
    <property type="match status" value="1"/>
</dbReference>
<dbReference type="AlphaFoldDB" id="A0A8K0W219"/>
<dbReference type="CDD" id="cd00067">
    <property type="entry name" value="GAL4"/>
    <property type="match status" value="1"/>
</dbReference>
<feature type="domain" description="Zn(2)-C6 fungal-type" evidence="3">
    <location>
        <begin position="12"/>
        <end position="42"/>
    </location>
</feature>
<protein>
    <recommendedName>
        <fullName evidence="3">Zn(2)-C6 fungal-type domain-containing protein</fullName>
    </recommendedName>
</protein>
<dbReference type="PROSITE" id="PS00463">
    <property type="entry name" value="ZN2_CY6_FUNGAL_1"/>
    <property type="match status" value="1"/>
</dbReference>
<keyword evidence="1" id="KW-0539">Nucleus</keyword>
<dbReference type="InterPro" id="IPR036864">
    <property type="entry name" value="Zn2-C6_fun-type_DNA-bd_sf"/>
</dbReference>
<dbReference type="EMBL" id="JAGMVJ010000003">
    <property type="protein sequence ID" value="KAH7092416.1"/>
    <property type="molecule type" value="Genomic_DNA"/>
</dbReference>
<dbReference type="InterPro" id="IPR052400">
    <property type="entry name" value="Zn2-C6_fungal_TF"/>
</dbReference>
<dbReference type="Pfam" id="PF00172">
    <property type="entry name" value="Zn_clus"/>
    <property type="match status" value="1"/>
</dbReference>
<comment type="caution">
    <text evidence="4">The sequence shown here is derived from an EMBL/GenBank/DDBJ whole genome shotgun (WGS) entry which is preliminary data.</text>
</comment>
<evidence type="ECO:0000256" key="1">
    <source>
        <dbReference type="ARBA" id="ARBA00023242"/>
    </source>
</evidence>
<dbReference type="PANTHER" id="PTHR47657:SF7">
    <property type="entry name" value="STEROL REGULATORY ELEMENT-BINDING PROTEIN ECM22"/>
    <property type="match status" value="1"/>
</dbReference>
<accession>A0A8K0W219</accession>
<feature type="compositionally biased region" description="Polar residues" evidence="2">
    <location>
        <begin position="91"/>
        <end position="106"/>
    </location>
</feature>
<name>A0A8K0W219_9PLEO</name>
<sequence>MGLRPHNKSRLGCQQCKRRKIKCDLRPRVCANCEKRGLDCGFQSLIPSTSLSASNAWLSSPMVPSSLASTPPRLLGLDSSKESPGKCSSSAKQISRPTSRLSRSATKPASIHVMVAALELCPERHHLPHCGPSTTSLWELEGKSLAPQRQNILVHFELCTSQSLATDAPAKAAWQRFVPTLVSKNPYLGHALLSVTALHLAHLEQDRNVEQTMMLLATSQMDKALARYAHELRNLSKHNASAVFACSSFVCIFLIRIAVSDMKESRDALAARVTKPSPASANEMIKAVLKIYHALYGTNLVLHSNSAPIVGQGEMESIVTRPWWPKRRFPATWQALKEDKKLAELEKLWKYPGRQCNPHFECFRRALLHLRQVFALVSQLTMPHSDLDVGQSIPNSVDHTPAGLLRDRGAIFEWIIGLPKAFVDLIQQQNREALVLLAHFAILMVRVQSVWWLEGIGTNMVVAVAMSLPQKDLHLIDWPIVETAMDVPSLFH</sequence>
<evidence type="ECO:0000313" key="5">
    <source>
        <dbReference type="Proteomes" id="UP000813461"/>
    </source>
</evidence>
<gene>
    <name evidence="4" type="ORF">FB567DRAFT_435486</name>
</gene>